<dbReference type="EMBL" id="JAVHJS010000008">
    <property type="protein sequence ID" value="KAK2850121.1"/>
    <property type="molecule type" value="Genomic_DNA"/>
</dbReference>
<protein>
    <submittedName>
        <fullName evidence="1">Uncharacterized protein</fullName>
    </submittedName>
</protein>
<proteinExistence type="predicted"/>
<evidence type="ECO:0000313" key="2">
    <source>
        <dbReference type="Proteomes" id="UP001187315"/>
    </source>
</evidence>
<keyword evidence="2" id="KW-1185">Reference proteome</keyword>
<organism evidence="1 2">
    <name type="scientific">Tachysurus vachellii</name>
    <name type="common">Darkbarbel catfish</name>
    <name type="synonym">Pelteobagrus vachellii</name>
    <dbReference type="NCBI Taxonomy" id="175792"/>
    <lineage>
        <taxon>Eukaryota</taxon>
        <taxon>Metazoa</taxon>
        <taxon>Chordata</taxon>
        <taxon>Craniata</taxon>
        <taxon>Vertebrata</taxon>
        <taxon>Euteleostomi</taxon>
        <taxon>Actinopterygii</taxon>
        <taxon>Neopterygii</taxon>
        <taxon>Teleostei</taxon>
        <taxon>Ostariophysi</taxon>
        <taxon>Siluriformes</taxon>
        <taxon>Bagridae</taxon>
        <taxon>Tachysurus</taxon>
    </lineage>
</organism>
<sequence>MSEGSEAARRTPGAWLGLSKLGSVVLFRLSTLKGHRHALSQGKEVLQTVHGTIGDTESSQIMEEEKLLVGLQDLLL</sequence>
<evidence type="ECO:0000313" key="1">
    <source>
        <dbReference type="EMBL" id="KAK2850121.1"/>
    </source>
</evidence>
<dbReference type="AlphaFoldDB" id="A0AA88N6T0"/>
<dbReference type="Proteomes" id="UP001187315">
    <property type="component" value="Unassembled WGS sequence"/>
</dbReference>
<reference evidence="1" key="1">
    <citation type="submission" date="2023-08" db="EMBL/GenBank/DDBJ databases">
        <title>Pelteobagrus vachellii genome.</title>
        <authorList>
            <person name="Liu H."/>
        </authorList>
    </citation>
    <scope>NUCLEOTIDE SEQUENCE</scope>
    <source>
        <strain evidence="1">PRFRI_2022a</strain>
        <tissue evidence="1">Muscle</tissue>
    </source>
</reference>
<name>A0AA88N6T0_TACVA</name>
<accession>A0AA88N6T0</accession>
<gene>
    <name evidence="1" type="ORF">Q7C36_008904</name>
</gene>
<comment type="caution">
    <text evidence="1">The sequence shown here is derived from an EMBL/GenBank/DDBJ whole genome shotgun (WGS) entry which is preliminary data.</text>
</comment>